<dbReference type="EMBL" id="JALJOR010000019">
    <property type="protein sequence ID" value="KAK9803889.1"/>
    <property type="molecule type" value="Genomic_DNA"/>
</dbReference>
<dbReference type="GO" id="GO:0006260">
    <property type="term" value="P:DNA replication"/>
    <property type="evidence" value="ECO:0007669"/>
    <property type="project" value="InterPro"/>
</dbReference>
<gene>
    <name evidence="3" type="ORF">WJX72_002425</name>
</gene>
<organism evidence="3 4">
    <name type="scientific">[Myrmecia] bisecta</name>
    <dbReference type="NCBI Taxonomy" id="41462"/>
    <lineage>
        <taxon>Eukaryota</taxon>
        <taxon>Viridiplantae</taxon>
        <taxon>Chlorophyta</taxon>
        <taxon>core chlorophytes</taxon>
        <taxon>Trebouxiophyceae</taxon>
        <taxon>Trebouxiales</taxon>
        <taxon>Trebouxiaceae</taxon>
        <taxon>Myrmecia</taxon>
    </lineage>
</organism>
<dbReference type="Pfam" id="PF02399">
    <property type="entry name" value="Herpes_ori_bp"/>
    <property type="match status" value="1"/>
</dbReference>
<name>A0AAW1P0P4_9CHLO</name>
<dbReference type="InterPro" id="IPR027417">
    <property type="entry name" value="P-loop_NTPase"/>
</dbReference>
<comment type="caution">
    <text evidence="3">The sequence shown here is derived from an EMBL/GenBank/DDBJ whole genome shotgun (WGS) entry which is preliminary data.</text>
</comment>
<dbReference type="AlphaFoldDB" id="A0AAW1P0P4"/>
<accession>A0AAW1P0P4</accession>
<proteinExistence type="predicted"/>
<keyword evidence="4" id="KW-1185">Reference proteome</keyword>
<evidence type="ECO:0000313" key="3">
    <source>
        <dbReference type="EMBL" id="KAK9803889.1"/>
    </source>
</evidence>
<feature type="domain" description="Replication origin-binding protein" evidence="2">
    <location>
        <begin position="366"/>
        <end position="521"/>
    </location>
</feature>
<sequence>MCLDADGGDQSQKELRAEAGVPDFIRTRLECGAVWWWTVLAPKDKPTKDPLGQWGPKQTAINWGKARGHTVFIERRIANHWGREDYHQFGSYLSLDRFKQAIGKQNLAMLEIFPAGEPVKPYLDLDQKPGVPGDIEDCKRLLKLGHLEYFGVELQDHEIDITAAHGLGEEGVWEGQAKQSNHLVINNGMHFANNGDCKLFIKAVFPKGRLDVTPEAFKKGPVDLQPYGANQSFKTIYQSKTAGSKERVNMPVTGGWEEHMVTHIAAGSVVYDMTKLVSAGKVKARAPPGKHLPRMANPERQPAAKQSGWTPDLPLADAISLAQETIRTHGCINITLDPASLGIRFIRYDERYVQPFADEWSKASHVLLRSAMKTGKTTAATQAIQTLPHKSALIITNRKTLSWSSMGTDGYLKAFPDLKHYLDTRFGFNMFQWKYVVVQLESLCRVGERFDVVVLDECESLLQQFSSSTMQRLAETWECFQRVVRGAKWCLWADAFLQDRSIAICMAILGRPESMVVIENTHQPTSRQATQVGWDRTAKDGIVKTLQALAGDRNYYASLRVRELTKDRLFYGVYPRYHETKAFNVFNREALGDIISGRVELERQLDNDAAADPLWDLRDTLDPILQQLWVYNQQEMNVSAFSHGQLVQRYLKVCGYKHTDEELSTELVAQATDLASTLSVTATPAYDDIPDIDRPEFKSIANKITRCTASEQETMMFRKHISDRYNLRRDRPAPIDIRRLFFERYLQDPDSLKDRD</sequence>
<dbReference type="InterPro" id="IPR003450">
    <property type="entry name" value="Replication_origin-bd"/>
</dbReference>
<feature type="region of interest" description="Disordered" evidence="1">
    <location>
        <begin position="284"/>
        <end position="309"/>
    </location>
</feature>
<reference evidence="3 4" key="1">
    <citation type="journal article" date="2024" name="Nat. Commun.">
        <title>Phylogenomics reveals the evolutionary origins of lichenization in chlorophyte algae.</title>
        <authorList>
            <person name="Puginier C."/>
            <person name="Libourel C."/>
            <person name="Otte J."/>
            <person name="Skaloud P."/>
            <person name="Haon M."/>
            <person name="Grisel S."/>
            <person name="Petersen M."/>
            <person name="Berrin J.G."/>
            <person name="Delaux P.M."/>
            <person name="Dal Grande F."/>
            <person name="Keller J."/>
        </authorList>
    </citation>
    <scope>NUCLEOTIDE SEQUENCE [LARGE SCALE GENOMIC DNA]</scope>
    <source>
        <strain evidence="3 4">SAG 2043</strain>
    </source>
</reference>
<protein>
    <recommendedName>
        <fullName evidence="2">Replication origin-binding protein domain-containing protein</fullName>
    </recommendedName>
</protein>
<dbReference type="Proteomes" id="UP001489004">
    <property type="component" value="Unassembled WGS sequence"/>
</dbReference>
<dbReference type="SUPFAM" id="SSF52540">
    <property type="entry name" value="P-loop containing nucleoside triphosphate hydrolases"/>
    <property type="match status" value="1"/>
</dbReference>
<evidence type="ECO:0000256" key="1">
    <source>
        <dbReference type="SAM" id="MobiDB-lite"/>
    </source>
</evidence>
<dbReference type="GO" id="GO:0003688">
    <property type="term" value="F:DNA replication origin binding"/>
    <property type="evidence" value="ECO:0007669"/>
    <property type="project" value="InterPro"/>
</dbReference>
<evidence type="ECO:0000313" key="4">
    <source>
        <dbReference type="Proteomes" id="UP001489004"/>
    </source>
</evidence>
<dbReference type="GO" id="GO:0005524">
    <property type="term" value="F:ATP binding"/>
    <property type="evidence" value="ECO:0007669"/>
    <property type="project" value="InterPro"/>
</dbReference>
<evidence type="ECO:0000259" key="2">
    <source>
        <dbReference type="Pfam" id="PF02399"/>
    </source>
</evidence>